<organism evidence="7 8">
    <name type="scientific">Plasmodium gonderi</name>
    <dbReference type="NCBI Taxonomy" id="77519"/>
    <lineage>
        <taxon>Eukaryota</taxon>
        <taxon>Sar</taxon>
        <taxon>Alveolata</taxon>
        <taxon>Apicomplexa</taxon>
        <taxon>Aconoidasida</taxon>
        <taxon>Haemosporida</taxon>
        <taxon>Plasmodiidae</taxon>
        <taxon>Plasmodium</taxon>
        <taxon>Plasmodium (Plasmodium)</taxon>
    </lineage>
</organism>
<reference evidence="8" key="1">
    <citation type="submission" date="2017-04" db="EMBL/GenBank/DDBJ databases">
        <title>Plasmodium gonderi genome.</title>
        <authorList>
            <person name="Arisue N."/>
            <person name="Honma H."/>
            <person name="Kawai S."/>
            <person name="Tougan T."/>
            <person name="Tanabe K."/>
            <person name="Horii T."/>
        </authorList>
    </citation>
    <scope>NUCLEOTIDE SEQUENCE [LARGE SCALE GENOMIC DNA]</scope>
    <source>
        <strain evidence="8">ATCC 30045</strain>
    </source>
</reference>
<evidence type="ECO:0000256" key="2">
    <source>
        <dbReference type="ARBA" id="ARBA00006536"/>
    </source>
</evidence>
<dbReference type="OMA" id="KHDEHTH"/>
<feature type="compositionally biased region" description="Basic and acidic residues" evidence="6">
    <location>
        <begin position="439"/>
        <end position="449"/>
    </location>
</feature>
<dbReference type="Gene3D" id="1.25.40.660">
    <property type="entry name" value="Vacuolar protein sorting-associated protein 35, helical subcomplex Vps35-C"/>
    <property type="match status" value="1"/>
</dbReference>
<evidence type="ECO:0000256" key="1">
    <source>
        <dbReference type="ARBA" id="ARBA00004170"/>
    </source>
</evidence>
<keyword evidence="5" id="KW-0472">Membrane</keyword>
<keyword evidence="8" id="KW-1185">Reference proteome</keyword>
<dbReference type="AlphaFoldDB" id="A0A1Y1JEF5"/>
<keyword evidence="3" id="KW-0813">Transport</keyword>
<dbReference type="OrthoDB" id="10258141at2759"/>
<dbReference type="GO" id="GO:0005829">
    <property type="term" value="C:cytosol"/>
    <property type="evidence" value="ECO:0007669"/>
    <property type="project" value="GOC"/>
</dbReference>
<protein>
    <submittedName>
        <fullName evidence="7">Vacuolar protein sorting-associated protein 35</fullName>
    </submittedName>
</protein>
<evidence type="ECO:0000256" key="6">
    <source>
        <dbReference type="SAM" id="MobiDB-lite"/>
    </source>
</evidence>
<keyword evidence="4" id="KW-0653">Protein transport</keyword>
<dbReference type="InterPro" id="IPR005378">
    <property type="entry name" value="Vps35"/>
</dbReference>
<dbReference type="GO" id="GO:0030906">
    <property type="term" value="C:retromer, cargo-selective complex"/>
    <property type="evidence" value="ECO:0007669"/>
    <property type="project" value="InterPro"/>
</dbReference>
<dbReference type="Pfam" id="PF03635">
    <property type="entry name" value="Vps35"/>
    <property type="match status" value="1"/>
</dbReference>
<dbReference type="PANTHER" id="PTHR11099">
    <property type="entry name" value="VACUOLAR SORTING PROTEIN 35"/>
    <property type="match status" value="1"/>
</dbReference>
<comment type="subcellular location">
    <subcellularLocation>
        <location evidence="1">Membrane</location>
        <topology evidence="1">Peripheral membrane protein</topology>
    </subcellularLocation>
</comment>
<gene>
    <name evidence="7" type="ORF">PGO_090750</name>
</gene>
<evidence type="ECO:0000256" key="3">
    <source>
        <dbReference type="ARBA" id="ARBA00022448"/>
    </source>
</evidence>
<dbReference type="GO" id="GO:0005770">
    <property type="term" value="C:late endosome"/>
    <property type="evidence" value="ECO:0007669"/>
    <property type="project" value="TreeGrafter"/>
</dbReference>
<feature type="compositionally biased region" description="Polar residues" evidence="6">
    <location>
        <begin position="454"/>
        <end position="469"/>
    </location>
</feature>
<dbReference type="GeneID" id="39747594"/>
<dbReference type="EMBL" id="BDQF01000010">
    <property type="protein sequence ID" value="GAW80876.1"/>
    <property type="molecule type" value="Genomic_DNA"/>
</dbReference>
<comment type="similarity">
    <text evidence="2">Belongs to the VPS35 family.</text>
</comment>
<evidence type="ECO:0000313" key="7">
    <source>
        <dbReference type="EMBL" id="GAW80876.1"/>
    </source>
</evidence>
<dbReference type="GO" id="GO:0006886">
    <property type="term" value="P:intracellular protein transport"/>
    <property type="evidence" value="ECO:0007669"/>
    <property type="project" value="TreeGrafter"/>
</dbReference>
<proteinExistence type="inferred from homology"/>
<evidence type="ECO:0000313" key="8">
    <source>
        <dbReference type="Proteomes" id="UP000195521"/>
    </source>
</evidence>
<dbReference type="RefSeq" id="XP_028543465.1">
    <property type="nucleotide sequence ID" value="XM_028687664.1"/>
</dbReference>
<accession>A0A1Y1JEF5</accession>
<evidence type="ECO:0000256" key="4">
    <source>
        <dbReference type="ARBA" id="ARBA00022927"/>
    </source>
</evidence>
<evidence type="ECO:0000256" key="5">
    <source>
        <dbReference type="ARBA" id="ARBA00023136"/>
    </source>
</evidence>
<dbReference type="GO" id="GO:0042147">
    <property type="term" value="P:retrograde transport, endosome to Golgi"/>
    <property type="evidence" value="ECO:0007669"/>
    <property type="project" value="InterPro"/>
</dbReference>
<dbReference type="PANTHER" id="PTHR11099:SF0">
    <property type="entry name" value="VACUOLAR PROTEIN SORTING-ASSOCIATED PROTEIN 35"/>
    <property type="match status" value="1"/>
</dbReference>
<feature type="region of interest" description="Disordered" evidence="6">
    <location>
        <begin position="433"/>
        <end position="470"/>
    </location>
</feature>
<comment type="caution">
    <text evidence="7">The sequence shown here is derived from an EMBL/GenBank/DDBJ whole genome shotgun (WGS) entry which is preliminary data.</text>
</comment>
<name>A0A1Y1JEF5_PLAGO</name>
<sequence length="1087" mass="126037">MNNYKDLTNTAVDQKKFLDECIFIVKEQSFYMKQALENGSLRDTLKHASNMLCELRTSQLSPKYYYELYMLIFNELQHLDTFINDKKKHKKKFIDIYESVQHAGNIIPRLYLLIIVGRNYIKNKDIKAKYILKDMTELCKGIQHPLRGLFLRYFLIQMCKDRIPDTGSEYEEAGGGNIDDAFEFLLANFYESIKLWSRMSDKVIVKLPTSQDEQIINNNRTKILKEKMDVKMLVGSILVRMSQLEGMTRQYYIEKCLPKLLQNLSTINDSLIQQYIFESMVQVFSDECHIYTLDILLNAVLKINSSLDFKSILITLLKRLRSFIESNKYELPKEVDIFNLFYEHLVLYINRTLDAYREEKKGSYNWDHKDGSVFPSKDSNSELYNGKEKKCDVTRGSVASTIGTSTAISVATGTTPININDLGSNCKIVKTSDSKNYPHAHDDEPLGREKKNRNPSTTHPDTIYQSGDNYKTLKYDGNLNKTTHYRYSNDEKSKRKKGDDIFVENIVKMLQVIYEFIFLCIRIYDDVITISKLFHLPYTIVSNVDLNNDIICEQVISIIVLPFNFLGLSALKGKNMLMLLESINSDKYKKKLSLDIIDAIIECKNKPILYQDVEQIMNYISPIFNESAKRKNNPSGDKGLKGGNGANRTNIDNIDCIDNIDSIDNIDCIDNVDNNSGAGIHERGLHHYHQWKEADVFNLENSTVTYAAKKMCKFFHIITNTDDIESKYNICILFHKHIENGPYLVHLLPTIIFTMLSIVTTIINLIPNLESNPHHGGDMHGKPFEKKEHIDEEEMGEEDDNIILQNNNNNNKDLGRNNNIMNSFVENYSDGHDFEKKVIQYNIHVKNILKFIHTNLLAVANQIPILAFKLFLHSAVIINNYNRFIETYPFLSFDNLEAICYEFITQPLIIYEEDINMSSQQYNCIVWIVGILCSHITLLENENYENIALKLTQHANKLLKKKDQCLGILTCSHLYWENNKYRNSAKTFECLQKCIKNAEIAVQSNSDNIVLFLYMLQKYIYYYEAENIEITEDNINYLLQICHDHYSKEKCDSKFKNEYVQTVKYIHDKKISSNAFAKIAIDISVLP</sequence>
<dbReference type="InterPro" id="IPR042491">
    <property type="entry name" value="Vps35_C"/>
</dbReference>
<dbReference type="Proteomes" id="UP000195521">
    <property type="component" value="Unassembled WGS sequence"/>
</dbReference>